<keyword evidence="1" id="KW-1133">Transmembrane helix</keyword>
<proteinExistence type="predicted"/>
<comment type="caution">
    <text evidence="2">The sequence shown here is derived from an EMBL/GenBank/DDBJ whole genome shotgun (WGS) entry which is preliminary data.</text>
</comment>
<evidence type="ECO:0000313" key="2">
    <source>
        <dbReference type="EMBL" id="MBT9811518.1"/>
    </source>
</evidence>
<gene>
    <name evidence="2" type="ORF">GPL26_18015</name>
</gene>
<feature type="transmembrane region" description="Helical" evidence="1">
    <location>
        <begin position="103"/>
        <end position="124"/>
    </location>
</feature>
<sequence length="126" mass="13503">MGIKAGGKLMGIWILKTLAISLALTIVLELGFGMILGIRNPWDMTLVILVNLLTNPAVVFLYYVNLLYMGQNQAAVTAALEIGAAAAEGLCYRAASRRIRRPWLFSAGANLFSFTVGATITSLAGR</sequence>
<evidence type="ECO:0000313" key="3">
    <source>
        <dbReference type="Proteomes" id="UP000708338"/>
    </source>
</evidence>
<accession>A0AA41FHL0</accession>
<protein>
    <submittedName>
        <fullName evidence="2">Uncharacterized protein</fullName>
    </submittedName>
</protein>
<keyword evidence="1" id="KW-0472">Membrane</keyword>
<dbReference type="AlphaFoldDB" id="A0AA41FHL0"/>
<evidence type="ECO:0000256" key="1">
    <source>
        <dbReference type="SAM" id="Phobius"/>
    </source>
</evidence>
<dbReference type="EMBL" id="WQPS01000029">
    <property type="protein sequence ID" value="MBT9811518.1"/>
    <property type="molecule type" value="Genomic_DNA"/>
</dbReference>
<name>A0AA41FHL0_9FIRM</name>
<feature type="transmembrane region" description="Helical" evidence="1">
    <location>
        <begin position="12"/>
        <end position="38"/>
    </location>
</feature>
<reference evidence="2" key="1">
    <citation type="journal article" date="2021" name="Gut Microbes">
        <title>A synthetic consortium of 100 gut commensals modulates the composition and function in a colon model of the microbiome of elderly subjects.</title>
        <authorList>
            <person name="Perez M."/>
            <person name="Ntemiri A."/>
            <person name="Tan H."/>
            <person name="Harris H.M.B."/>
            <person name="Roager H.M."/>
            <person name="Ribiere C."/>
            <person name="O'Toole P.W."/>
        </authorList>
    </citation>
    <scope>NUCLEOTIDE SEQUENCE</scope>
    <source>
        <strain evidence="2">MCC335</strain>
    </source>
</reference>
<dbReference type="Proteomes" id="UP000708338">
    <property type="component" value="Unassembled WGS sequence"/>
</dbReference>
<organism evidence="2 3">
    <name type="scientific">Enterocloster citroniae</name>
    <dbReference type="NCBI Taxonomy" id="358743"/>
    <lineage>
        <taxon>Bacteria</taxon>
        <taxon>Bacillati</taxon>
        <taxon>Bacillota</taxon>
        <taxon>Clostridia</taxon>
        <taxon>Lachnospirales</taxon>
        <taxon>Lachnospiraceae</taxon>
        <taxon>Enterocloster</taxon>
    </lineage>
</organism>
<feature type="transmembrane region" description="Helical" evidence="1">
    <location>
        <begin position="44"/>
        <end position="64"/>
    </location>
</feature>
<keyword evidence="1" id="KW-0812">Transmembrane</keyword>